<evidence type="ECO:0000313" key="4">
    <source>
        <dbReference type="EMBL" id="SVB88124.1"/>
    </source>
</evidence>
<dbReference type="GO" id="GO:0016787">
    <property type="term" value="F:hydrolase activity"/>
    <property type="evidence" value="ECO:0007669"/>
    <property type="project" value="UniProtKB-KW"/>
</dbReference>
<feature type="non-terminal residue" evidence="4">
    <location>
        <position position="96"/>
    </location>
</feature>
<feature type="domain" description="Sulfatase N-terminal" evidence="3">
    <location>
        <begin position="15"/>
        <end position="86"/>
    </location>
</feature>
<comment type="similarity">
    <text evidence="1">Belongs to the sulfatase family.</text>
</comment>
<dbReference type="PANTHER" id="PTHR43751:SF3">
    <property type="entry name" value="SULFATASE N-TERMINAL DOMAIN-CONTAINING PROTEIN"/>
    <property type="match status" value="1"/>
</dbReference>
<evidence type="ECO:0000256" key="2">
    <source>
        <dbReference type="ARBA" id="ARBA00022801"/>
    </source>
</evidence>
<evidence type="ECO:0000256" key="1">
    <source>
        <dbReference type="ARBA" id="ARBA00008779"/>
    </source>
</evidence>
<protein>
    <recommendedName>
        <fullName evidence="3">Sulfatase N-terminal domain-containing protein</fullName>
    </recommendedName>
</protein>
<dbReference type="EMBL" id="UINC01061977">
    <property type="protein sequence ID" value="SVB88124.1"/>
    <property type="molecule type" value="Genomic_DNA"/>
</dbReference>
<dbReference type="InterPro" id="IPR017850">
    <property type="entry name" value="Alkaline_phosphatase_core_sf"/>
</dbReference>
<dbReference type="Gene3D" id="3.40.720.10">
    <property type="entry name" value="Alkaline Phosphatase, subunit A"/>
    <property type="match status" value="1"/>
</dbReference>
<dbReference type="PROSITE" id="PS00523">
    <property type="entry name" value="SULFATASE_1"/>
    <property type="match status" value="1"/>
</dbReference>
<name>A0A382HL73_9ZZZZ</name>
<reference evidence="4" key="1">
    <citation type="submission" date="2018-05" db="EMBL/GenBank/DDBJ databases">
        <authorList>
            <person name="Lanie J.A."/>
            <person name="Ng W.-L."/>
            <person name="Kazmierczak K.M."/>
            <person name="Andrzejewski T.M."/>
            <person name="Davidsen T.M."/>
            <person name="Wayne K.J."/>
            <person name="Tettelin H."/>
            <person name="Glass J.I."/>
            <person name="Rusch D."/>
            <person name="Podicherti R."/>
            <person name="Tsui H.-C.T."/>
            <person name="Winkler M.E."/>
        </authorList>
    </citation>
    <scope>NUCLEOTIDE SEQUENCE</scope>
</reference>
<dbReference type="SUPFAM" id="SSF53649">
    <property type="entry name" value="Alkaline phosphatase-like"/>
    <property type="match status" value="1"/>
</dbReference>
<dbReference type="InterPro" id="IPR052701">
    <property type="entry name" value="GAG_Ulvan_Degrading_Sulfatases"/>
</dbReference>
<proteinExistence type="inferred from homology"/>
<dbReference type="AlphaFoldDB" id="A0A382HL73"/>
<dbReference type="PANTHER" id="PTHR43751">
    <property type="entry name" value="SULFATASE"/>
    <property type="match status" value="1"/>
</dbReference>
<dbReference type="InterPro" id="IPR024607">
    <property type="entry name" value="Sulfatase_CS"/>
</dbReference>
<gene>
    <name evidence="4" type="ORF">METZ01_LOCUS240978</name>
</gene>
<keyword evidence="2" id="KW-0378">Hydrolase</keyword>
<evidence type="ECO:0000259" key="3">
    <source>
        <dbReference type="Pfam" id="PF00884"/>
    </source>
</evidence>
<dbReference type="InterPro" id="IPR000917">
    <property type="entry name" value="Sulfatase_N"/>
</dbReference>
<sequence>MFIDRTNPLASTQPPNILWVCTDQQRYDTIGALGNRHVSTPVIDELVATGTAFTHAYCQSPICTPSRASFLTGMYPSAVHVMGNGNDHFPDDAPPL</sequence>
<accession>A0A382HL73</accession>
<dbReference type="Pfam" id="PF00884">
    <property type="entry name" value="Sulfatase"/>
    <property type="match status" value="1"/>
</dbReference>
<organism evidence="4">
    <name type="scientific">marine metagenome</name>
    <dbReference type="NCBI Taxonomy" id="408172"/>
    <lineage>
        <taxon>unclassified sequences</taxon>
        <taxon>metagenomes</taxon>
        <taxon>ecological metagenomes</taxon>
    </lineage>
</organism>